<sequence>MTRKEIAEKYIELLSTGDTERIIGLFAKNGKVHSPIYGEQFSTTFYKELNNDTLNSELQVKEIFENSETNTLALYFEYQWTVRSGKKVTFDVVDIIEFNDQNKILDLRIIYDTAVSRILVEELKE</sequence>
<protein>
    <recommendedName>
        <fullName evidence="1">SnoaL-like domain-containing protein</fullName>
    </recommendedName>
</protein>
<dbReference type="Pfam" id="PF12680">
    <property type="entry name" value="SnoaL_2"/>
    <property type="match status" value="1"/>
</dbReference>
<proteinExistence type="predicted"/>
<dbReference type="InterPro" id="IPR032710">
    <property type="entry name" value="NTF2-like_dom_sf"/>
</dbReference>
<feature type="domain" description="SnoaL-like" evidence="1">
    <location>
        <begin position="8"/>
        <end position="104"/>
    </location>
</feature>
<evidence type="ECO:0000259" key="1">
    <source>
        <dbReference type="Pfam" id="PF12680"/>
    </source>
</evidence>
<dbReference type="InterPro" id="IPR037401">
    <property type="entry name" value="SnoaL-like"/>
</dbReference>
<dbReference type="Proteomes" id="UP001500459">
    <property type="component" value="Unassembled WGS sequence"/>
</dbReference>
<dbReference type="RefSeq" id="WP_344930776.1">
    <property type="nucleotide sequence ID" value="NZ_BAABCW010000030.1"/>
</dbReference>
<dbReference type="Gene3D" id="3.10.450.50">
    <property type="match status" value="1"/>
</dbReference>
<accession>A0ABP6UU55</accession>
<gene>
    <name evidence="2" type="ORF">GCM10022393_41490</name>
</gene>
<evidence type="ECO:0000313" key="3">
    <source>
        <dbReference type="Proteomes" id="UP001500459"/>
    </source>
</evidence>
<comment type="caution">
    <text evidence="2">The sequence shown here is derived from an EMBL/GenBank/DDBJ whole genome shotgun (WGS) entry which is preliminary data.</text>
</comment>
<organism evidence="2 3">
    <name type="scientific">Aquimarina addita</name>
    <dbReference type="NCBI Taxonomy" id="870485"/>
    <lineage>
        <taxon>Bacteria</taxon>
        <taxon>Pseudomonadati</taxon>
        <taxon>Bacteroidota</taxon>
        <taxon>Flavobacteriia</taxon>
        <taxon>Flavobacteriales</taxon>
        <taxon>Flavobacteriaceae</taxon>
        <taxon>Aquimarina</taxon>
    </lineage>
</organism>
<dbReference type="SUPFAM" id="SSF54427">
    <property type="entry name" value="NTF2-like"/>
    <property type="match status" value="1"/>
</dbReference>
<keyword evidence="3" id="KW-1185">Reference proteome</keyword>
<dbReference type="EMBL" id="BAABCW010000030">
    <property type="protein sequence ID" value="GAA3522598.1"/>
    <property type="molecule type" value="Genomic_DNA"/>
</dbReference>
<reference evidence="3" key="1">
    <citation type="journal article" date="2019" name="Int. J. Syst. Evol. Microbiol.">
        <title>The Global Catalogue of Microorganisms (GCM) 10K type strain sequencing project: providing services to taxonomists for standard genome sequencing and annotation.</title>
        <authorList>
            <consortium name="The Broad Institute Genomics Platform"/>
            <consortium name="The Broad Institute Genome Sequencing Center for Infectious Disease"/>
            <person name="Wu L."/>
            <person name="Ma J."/>
        </authorList>
    </citation>
    <scope>NUCLEOTIDE SEQUENCE [LARGE SCALE GENOMIC DNA]</scope>
    <source>
        <strain evidence="3">JCM 17106</strain>
    </source>
</reference>
<name>A0ABP6UU55_9FLAO</name>
<evidence type="ECO:0000313" key="2">
    <source>
        <dbReference type="EMBL" id="GAA3522598.1"/>
    </source>
</evidence>